<comment type="subcellular location">
    <subcellularLocation>
        <location evidence="1">Host cell</location>
    </subcellularLocation>
    <subcellularLocation>
        <location evidence="2">Secreted</location>
    </subcellularLocation>
</comment>
<organism evidence="9 10">
    <name type="scientific">Phytophthora megakarya</name>
    <dbReference type="NCBI Taxonomy" id="4795"/>
    <lineage>
        <taxon>Eukaryota</taxon>
        <taxon>Sar</taxon>
        <taxon>Stramenopiles</taxon>
        <taxon>Oomycota</taxon>
        <taxon>Peronosporomycetes</taxon>
        <taxon>Peronosporales</taxon>
        <taxon>Peronosporaceae</taxon>
        <taxon>Phytophthora</taxon>
    </lineage>
</organism>
<keyword evidence="4" id="KW-0964">Secreted</keyword>
<dbReference type="Pfam" id="PF22748">
    <property type="entry name" value="PexRD54_WY"/>
    <property type="match status" value="2"/>
</dbReference>
<gene>
    <name evidence="9" type="ORF">PHMEG_0005355</name>
</gene>
<dbReference type="Pfam" id="PF18634">
    <property type="entry name" value="RXLR_WY"/>
    <property type="match status" value="2"/>
</dbReference>
<feature type="domain" description="RXLR phytopathogen effector protein WY-domain" evidence="7">
    <location>
        <begin position="231"/>
        <end position="282"/>
    </location>
</feature>
<feature type="domain" description="RxLR effector PexRD54 WY" evidence="8">
    <location>
        <begin position="90"/>
        <end position="129"/>
    </location>
</feature>
<dbReference type="AlphaFoldDB" id="A0A225WRH2"/>
<comment type="similarity">
    <text evidence="3">Belongs to the RxLR effector family.</text>
</comment>
<dbReference type="GO" id="GO:0043657">
    <property type="term" value="C:host cell"/>
    <property type="evidence" value="ECO:0007669"/>
    <property type="project" value="UniProtKB-SubCell"/>
</dbReference>
<evidence type="ECO:0000256" key="1">
    <source>
        <dbReference type="ARBA" id="ARBA00004340"/>
    </source>
</evidence>
<reference evidence="10" key="1">
    <citation type="submission" date="2017-03" db="EMBL/GenBank/DDBJ databases">
        <title>Phytopthora megakarya and P. palmivora, two closely related causual agents of cacao black pod achieved similar genome size and gene model numbers by different mechanisms.</title>
        <authorList>
            <person name="Ali S."/>
            <person name="Shao J."/>
            <person name="Larry D.J."/>
            <person name="Kronmiller B."/>
            <person name="Shen D."/>
            <person name="Strem M.D."/>
            <person name="Melnick R.L."/>
            <person name="Guiltinan M.J."/>
            <person name="Tyler B.M."/>
            <person name="Meinhardt L.W."/>
            <person name="Bailey B.A."/>
        </authorList>
    </citation>
    <scope>NUCLEOTIDE SEQUENCE [LARGE SCALE GENOMIC DNA]</scope>
    <source>
        <strain evidence="10">zdho120</strain>
    </source>
</reference>
<feature type="domain" description="RxLR effector PexRD54 WY" evidence="8">
    <location>
        <begin position="193"/>
        <end position="228"/>
    </location>
</feature>
<feature type="domain" description="RXLR phytopathogen effector protein WY-domain" evidence="7">
    <location>
        <begin position="131"/>
        <end position="179"/>
    </location>
</feature>
<evidence type="ECO:0000259" key="7">
    <source>
        <dbReference type="Pfam" id="PF18634"/>
    </source>
</evidence>
<sequence>MLLVALIRVQVLFGLKHIRISNPILPSISENNEADISTHGPTINFHESMDADKLNNGGASKEERLTVPGLSNILVFASTSKVTSAKERKIAKWLQKDTKPDVVFNKLKLGRGKEKLDDSPLFRRWVQYVQMYQTKKRDFSDYNMYMVLKQSNSEEKLVELFHSMRRYPEMKDLANTLQMKMYTWRPSSHKVMEEVWLKSRENPEEVFSILHVRNDLAESAKFIPWLRYTEMYRSKFGINSFSDFQILQFLSKSSSPEAKLGILMQQLKRFPEFEKLADNVQRMLFHKWIQIHKETPEVFGRLLASPYNSGLEIMRLPKTDARFKTLEGYTLQYVADVEGEVMMKAVKHLFDDDKPQAAFVFAMKAVNVR</sequence>
<evidence type="ECO:0000256" key="6">
    <source>
        <dbReference type="ARBA" id="ARBA00023026"/>
    </source>
</evidence>
<keyword evidence="10" id="KW-1185">Reference proteome</keyword>
<evidence type="ECO:0000256" key="3">
    <source>
        <dbReference type="ARBA" id="ARBA00010400"/>
    </source>
</evidence>
<keyword evidence="6" id="KW-0843">Virulence</keyword>
<name>A0A225WRH2_9STRA</name>
<dbReference type="GO" id="GO:0005576">
    <property type="term" value="C:extracellular region"/>
    <property type="evidence" value="ECO:0007669"/>
    <property type="project" value="UniProtKB-SubCell"/>
</dbReference>
<dbReference type="EMBL" id="NBNE01000344">
    <property type="protein sequence ID" value="OWZ20253.1"/>
    <property type="molecule type" value="Genomic_DNA"/>
</dbReference>
<comment type="caution">
    <text evidence="9">The sequence shown here is derived from an EMBL/GenBank/DDBJ whole genome shotgun (WGS) entry which is preliminary data.</text>
</comment>
<evidence type="ECO:0000256" key="4">
    <source>
        <dbReference type="ARBA" id="ARBA00022525"/>
    </source>
</evidence>
<evidence type="ECO:0000256" key="2">
    <source>
        <dbReference type="ARBA" id="ARBA00004613"/>
    </source>
</evidence>
<dbReference type="OrthoDB" id="126955at2759"/>
<protein>
    <submittedName>
        <fullName evidence="9">Avirulence (Avh) protein</fullName>
    </submittedName>
</protein>
<evidence type="ECO:0000256" key="5">
    <source>
        <dbReference type="ARBA" id="ARBA00022729"/>
    </source>
</evidence>
<proteinExistence type="inferred from homology"/>
<evidence type="ECO:0000313" key="9">
    <source>
        <dbReference type="EMBL" id="OWZ20253.1"/>
    </source>
</evidence>
<keyword evidence="5" id="KW-0732">Signal</keyword>
<dbReference type="InterPro" id="IPR040786">
    <property type="entry name" value="RXLR_WY"/>
</dbReference>
<evidence type="ECO:0000259" key="8">
    <source>
        <dbReference type="Pfam" id="PF22748"/>
    </source>
</evidence>
<evidence type="ECO:0000313" key="10">
    <source>
        <dbReference type="Proteomes" id="UP000198211"/>
    </source>
</evidence>
<dbReference type="Proteomes" id="UP000198211">
    <property type="component" value="Unassembled WGS sequence"/>
</dbReference>
<accession>A0A225WRH2</accession>
<dbReference type="InterPro" id="IPR054463">
    <property type="entry name" value="PexRD54_WY"/>
</dbReference>